<reference evidence="2 3" key="1">
    <citation type="submission" date="2017-03" db="EMBL/GenBank/DDBJ databases">
        <title>Genome sequence of Lactobacillus kimchii KACC 12383.</title>
        <authorList>
            <person name="Chun J."/>
        </authorList>
    </citation>
    <scope>NUCLEOTIDE SEQUENCE [LARGE SCALE GENOMIC DNA]</scope>
    <source>
        <strain evidence="2 3">KACC 12383</strain>
    </source>
</reference>
<dbReference type="Gene3D" id="3.40.630.30">
    <property type="match status" value="1"/>
</dbReference>
<dbReference type="Proteomes" id="UP000196649">
    <property type="component" value="Unassembled WGS sequence"/>
</dbReference>
<evidence type="ECO:0000313" key="3">
    <source>
        <dbReference type="Proteomes" id="UP000196649"/>
    </source>
</evidence>
<dbReference type="AlphaFoldDB" id="A0A210P6W9"/>
<dbReference type="GO" id="GO:0016747">
    <property type="term" value="F:acyltransferase activity, transferring groups other than amino-acyl groups"/>
    <property type="evidence" value="ECO:0007669"/>
    <property type="project" value="InterPro"/>
</dbReference>
<dbReference type="InterPro" id="IPR016181">
    <property type="entry name" value="Acyl_CoA_acyltransferase"/>
</dbReference>
<dbReference type="EMBL" id="MXAL01000011">
    <property type="protein sequence ID" value="OWF32228.1"/>
    <property type="molecule type" value="Genomic_DNA"/>
</dbReference>
<dbReference type="CDD" id="cd04301">
    <property type="entry name" value="NAT_SF"/>
    <property type="match status" value="1"/>
</dbReference>
<organism evidence="2 3">
    <name type="scientific">Companilactobacillus kimchii</name>
    <dbReference type="NCBI Taxonomy" id="2801452"/>
    <lineage>
        <taxon>Bacteria</taxon>
        <taxon>Bacillati</taxon>
        <taxon>Bacillota</taxon>
        <taxon>Bacilli</taxon>
        <taxon>Lactobacillales</taxon>
        <taxon>Lactobacillaceae</taxon>
        <taxon>Companilactobacillus</taxon>
    </lineage>
</organism>
<proteinExistence type="predicted"/>
<sequence length="228" mass="26075">MDGINMLGMTNKEVIFLDFRSGLNSDKPQIINLLVDSFKEYITTKNMFQQEFRSSAKFDKLLRKYFALEVNVFMKKGLVYVGADGKGKPRAVALIEFNQGRQISNWDYLSMDGLKLIPQILISGFNGFNAFDIFKFEDLFDLVKGKKKCAVEYLAVDKSLRGQGIGSKMLNNHISPYVKKIGYRNIILETNTQKNVKFYKKNNFAVRSVKKVNLSHGDVKDWVLSKAI</sequence>
<dbReference type="SUPFAM" id="SSF55729">
    <property type="entry name" value="Acyl-CoA N-acyltransferases (Nat)"/>
    <property type="match status" value="1"/>
</dbReference>
<evidence type="ECO:0000259" key="1">
    <source>
        <dbReference type="Pfam" id="PF13508"/>
    </source>
</evidence>
<evidence type="ECO:0000313" key="2">
    <source>
        <dbReference type="EMBL" id="OWF32228.1"/>
    </source>
</evidence>
<accession>A0A210P6W9</accession>
<dbReference type="Pfam" id="PF13508">
    <property type="entry name" value="Acetyltransf_7"/>
    <property type="match status" value="1"/>
</dbReference>
<protein>
    <recommendedName>
        <fullName evidence="1">N-acetyltransferase domain-containing protein</fullName>
    </recommendedName>
</protein>
<name>A0A210P6W9_9LACO</name>
<comment type="caution">
    <text evidence="2">The sequence shown here is derived from an EMBL/GenBank/DDBJ whole genome shotgun (WGS) entry which is preliminary data.</text>
</comment>
<gene>
    <name evidence="2" type="ORF">LKACC12383_02253</name>
</gene>
<dbReference type="InterPro" id="IPR000182">
    <property type="entry name" value="GNAT_dom"/>
</dbReference>
<feature type="domain" description="N-acetyltransferase" evidence="1">
    <location>
        <begin position="149"/>
        <end position="205"/>
    </location>
</feature>